<dbReference type="EMBL" id="AP010803">
    <property type="protein sequence ID" value="BAI97171.1"/>
    <property type="molecule type" value="Genomic_DNA"/>
</dbReference>
<dbReference type="STRING" id="452662.SJA_C1-23370"/>
<evidence type="ECO:0000313" key="2">
    <source>
        <dbReference type="EMBL" id="BAI97171.1"/>
    </source>
</evidence>
<dbReference type="Proteomes" id="UP000007753">
    <property type="component" value="Chromosome 1"/>
</dbReference>
<evidence type="ECO:0000259" key="1">
    <source>
        <dbReference type="Pfam" id="PF18557"/>
    </source>
</evidence>
<feature type="domain" description="Anti-sigma factor NepR" evidence="1">
    <location>
        <begin position="19"/>
        <end position="48"/>
    </location>
</feature>
<evidence type="ECO:0000313" key="3">
    <source>
        <dbReference type="Proteomes" id="UP000007753"/>
    </source>
</evidence>
<sequence>MKGGAARKKRAAAAKDDGQVANALRSVYQRAVDEDIPAEMLDLLSKLD</sequence>
<reference evidence="2 3" key="1">
    <citation type="journal article" date="2010" name="J. Bacteriol.">
        <title>Complete genome sequence of the representative gamma-hexachlorocyclohexane-degrading bacterium Sphingobium japonicum UT26.</title>
        <authorList>
            <person name="Nagata Y."/>
            <person name="Ohtsubo Y."/>
            <person name="Endo R."/>
            <person name="Ichikawa N."/>
            <person name="Ankai A."/>
            <person name="Oguchi A."/>
            <person name="Fukui S."/>
            <person name="Fujita N."/>
            <person name="Tsuda M."/>
        </authorList>
    </citation>
    <scope>NUCLEOTIDE SEQUENCE [LARGE SCALE GENOMIC DNA]</scope>
    <source>
        <strain evidence="3">DSM 16413 / CCM 7287 / MTCC 6362 / UT26 / NBRC 101211 / UT26S</strain>
    </source>
</reference>
<dbReference type="InterPro" id="IPR041649">
    <property type="entry name" value="NepR"/>
</dbReference>
<dbReference type="AlphaFoldDB" id="D4Z3I9"/>
<gene>
    <name evidence="2" type="ordered locus">SJA_C1-23370</name>
</gene>
<dbReference type="HOGENOM" id="CLU_3157908_0_0_5"/>
<dbReference type="Pfam" id="PF18557">
    <property type="entry name" value="NepR"/>
    <property type="match status" value="1"/>
</dbReference>
<protein>
    <recommendedName>
        <fullName evidence="1">Anti-sigma factor NepR domain-containing protein</fullName>
    </recommendedName>
</protein>
<keyword evidence="3" id="KW-1185">Reference proteome</keyword>
<proteinExistence type="predicted"/>
<organism evidence="2 3">
    <name type="scientific">Sphingobium indicum (strain DSM 16413 / CCM 7287 / MTCC 6362 / UT26 / NBRC 101211 / UT26S)</name>
    <name type="common">Sphingobium japonicum</name>
    <dbReference type="NCBI Taxonomy" id="452662"/>
    <lineage>
        <taxon>Bacteria</taxon>
        <taxon>Pseudomonadati</taxon>
        <taxon>Pseudomonadota</taxon>
        <taxon>Alphaproteobacteria</taxon>
        <taxon>Sphingomonadales</taxon>
        <taxon>Sphingomonadaceae</taxon>
        <taxon>Sphingobium</taxon>
    </lineage>
</organism>
<dbReference type="KEGG" id="sjp:SJA_C1-23370"/>
<name>D4Z3I9_SPHIU</name>
<accession>D4Z3I9</accession>